<name>A0A8T1B154_9STRA</name>
<protein>
    <recommendedName>
        <fullName evidence="3">BZIP domain-containing protein</fullName>
    </recommendedName>
</protein>
<dbReference type="AlphaFoldDB" id="A0A8T1B154"/>
<evidence type="ECO:0008006" key="3">
    <source>
        <dbReference type="Google" id="ProtNLM"/>
    </source>
</evidence>
<gene>
    <name evidence="1" type="ORF">PC115_g18987</name>
</gene>
<accession>A0A8T1B154</accession>
<dbReference type="Proteomes" id="UP000774804">
    <property type="component" value="Unassembled WGS sequence"/>
</dbReference>
<organism evidence="1 2">
    <name type="scientific">Phytophthora cactorum</name>
    <dbReference type="NCBI Taxonomy" id="29920"/>
    <lineage>
        <taxon>Eukaryota</taxon>
        <taxon>Sar</taxon>
        <taxon>Stramenopiles</taxon>
        <taxon>Oomycota</taxon>
        <taxon>Peronosporomycetes</taxon>
        <taxon>Peronosporales</taxon>
        <taxon>Peronosporaceae</taxon>
        <taxon>Phytophthora</taxon>
    </lineage>
</organism>
<dbReference type="EMBL" id="RCMI01001031">
    <property type="protein sequence ID" value="KAG2892080.1"/>
    <property type="molecule type" value="Genomic_DNA"/>
</dbReference>
<sequence length="509" mass="58259">MASSLYPPAIYSLRDDVIGGVVDRVAPHNSKMELRFLVDPALPHQLSSRSVTEMSSSNQKQFPPLMAMASENTTDLSFKPPKVFEHKLKRISASRREQCRINQARYRSRQRAREKFVISSIRQLKVDIRDLETRRQTIASRSRFPKSIWSVAIEYFRLFQHGYIAPPLVPSADHQPSVMAEERPHKPHAQIDFLRDTMVHDVTDGIIHGVEALLENWKLLSLYHDDVFVQLQRLDYVTEDSLQATTTVGLTITENTLQHLYLHLLVSPIRDHKEEQVSPLAAKLLNQRIVVRGTVRFDWDEASCCMTRLETKLDLLSPFLELLGSLEDTARVFDTALLTPEGSRDESVGSTRLPQPRRFYLSLFRVLSLSLSVSGLVDPASLASRRRDLRLATYLGRLHGVQPCLIRKGFNKRQTRGSDEAAIVVDTTVQWRDALYDDSNDLVAYQVATKYTLFPVEVVRLRAVISDYALDTIRKQGFSLILQQQTPKYDYFSRLWLSSLWNALPVTRT</sequence>
<reference evidence="1" key="1">
    <citation type="submission" date="2018-10" db="EMBL/GenBank/DDBJ databases">
        <title>Effector identification in a new, highly contiguous assembly of the strawberry crown rot pathogen Phytophthora cactorum.</title>
        <authorList>
            <person name="Armitage A.D."/>
            <person name="Nellist C.F."/>
            <person name="Bates H."/>
            <person name="Vickerstaff R.J."/>
            <person name="Harrison R.J."/>
        </authorList>
    </citation>
    <scope>NUCLEOTIDE SEQUENCE</scope>
    <source>
        <strain evidence="1">4032</strain>
    </source>
</reference>
<comment type="caution">
    <text evidence="1">The sequence shown here is derived from an EMBL/GenBank/DDBJ whole genome shotgun (WGS) entry which is preliminary data.</text>
</comment>
<proteinExistence type="predicted"/>
<evidence type="ECO:0000313" key="1">
    <source>
        <dbReference type="EMBL" id="KAG2892080.1"/>
    </source>
</evidence>
<evidence type="ECO:0000313" key="2">
    <source>
        <dbReference type="Proteomes" id="UP000774804"/>
    </source>
</evidence>
<dbReference type="VEuPathDB" id="FungiDB:PC110_g12291"/>